<evidence type="ECO:0000256" key="2">
    <source>
        <dbReference type="ARBA" id="ARBA00016337"/>
    </source>
</evidence>
<evidence type="ECO:0000256" key="11">
    <source>
        <dbReference type="PIRSR" id="PIRSR006268-2"/>
    </source>
</evidence>
<keyword evidence="7 10" id="KW-0460">Magnesium</keyword>
<gene>
    <name evidence="12" type="ORF">COT26_00885</name>
</gene>
<feature type="binding site" evidence="11">
    <location>
        <position position="269"/>
    </location>
    <ligand>
        <name>Mg(2+)</name>
        <dbReference type="ChEBI" id="CHEBI:18420"/>
    </ligand>
</feature>
<evidence type="ECO:0000256" key="9">
    <source>
        <dbReference type="ARBA" id="ARBA00048540"/>
    </source>
</evidence>
<dbReference type="GO" id="GO:0016740">
    <property type="term" value="F:transferase activity"/>
    <property type="evidence" value="ECO:0007669"/>
    <property type="project" value="UniProtKB-UniRule"/>
</dbReference>
<keyword evidence="5 10" id="KW-0479">Metal-binding</keyword>
<reference evidence="13" key="1">
    <citation type="submission" date="2017-09" db="EMBL/GenBank/DDBJ databases">
        <title>Depth-based differentiation of microbial function through sediment-hosted aquifers and enrichment of novel symbionts in the deep terrestrial subsurface.</title>
        <authorList>
            <person name="Probst A.J."/>
            <person name="Ladd B."/>
            <person name="Jarett J.K."/>
            <person name="Geller-Mcgrath D.E."/>
            <person name="Sieber C.M.K."/>
            <person name="Emerson J.B."/>
            <person name="Anantharaman K."/>
            <person name="Thomas B.C."/>
            <person name="Malmstrom R."/>
            <person name="Stieglmeier M."/>
            <person name="Klingl A."/>
            <person name="Woyke T."/>
            <person name="Ryan C.M."/>
            <person name="Banfield J.F."/>
        </authorList>
    </citation>
    <scope>NUCLEOTIDE SEQUENCE [LARGE SCALE GENOMIC DNA]</scope>
</reference>
<proteinExistence type="inferred from homology"/>
<evidence type="ECO:0000256" key="10">
    <source>
        <dbReference type="PIRNR" id="PIRNR006268"/>
    </source>
</evidence>
<dbReference type="EC" id="2.7.1.180" evidence="1 10"/>
<keyword evidence="6 10" id="KW-0274">FAD</keyword>
<dbReference type="InterPro" id="IPR003374">
    <property type="entry name" value="ApbE-like_sf"/>
</dbReference>
<evidence type="ECO:0000256" key="8">
    <source>
        <dbReference type="ARBA" id="ARBA00031306"/>
    </source>
</evidence>
<dbReference type="PANTHER" id="PTHR30040">
    <property type="entry name" value="THIAMINE BIOSYNTHESIS LIPOPROTEIN APBE"/>
    <property type="match status" value="1"/>
</dbReference>
<dbReference type="Gene3D" id="3.10.520.10">
    <property type="entry name" value="ApbE-like domains"/>
    <property type="match status" value="1"/>
</dbReference>
<protein>
    <recommendedName>
        <fullName evidence="2 10">FAD:protein FMN transferase</fullName>
        <ecNumber evidence="1 10">2.7.1.180</ecNumber>
    </recommendedName>
    <alternativeName>
        <fullName evidence="8 10">Flavin transferase</fullName>
    </alternativeName>
</protein>
<dbReference type="EMBL" id="PEXW01000018">
    <property type="protein sequence ID" value="PIS40889.1"/>
    <property type="molecule type" value="Genomic_DNA"/>
</dbReference>
<evidence type="ECO:0000256" key="1">
    <source>
        <dbReference type="ARBA" id="ARBA00011955"/>
    </source>
</evidence>
<comment type="cofactor">
    <cofactor evidence="11">
        <name>Mg(2+)</name>
        <dbReference type="ChEBI" id="CHEBI:18420"/>
    </cofactor>
    <cofactor evidence="11">
        <name>Mn(2+)</name>
        <dbReference type="ChEBI" id="CHEBI:29035"/>
    </cofactor>
    <text evidence="11">Magnesium. Can also use manganese.</text>
</comment>
<evidence type="ECO:0000256" key="7">
    <source>
        <dbReference type="ARBA" id="ARBA00022842"/>
    </source>
</evidence>
<feature type="binding site" evidence="11">
    <location>
        <position position="155"/>
    </location>
    <ligand>
        <name>Mg(2+)</name>
        <dbReference type="ChEBI" id="CHEBI:18420"/>
    </ligand>
</feature>
<sequence length="317" mass="35332">MFCIKSVKTINDRFYALGTTIEGGFRADQVLAEKLCEKIRLRIAEFENHFSRFLPTSELSYLNANPNREITVSPQMIEIMLAARKIWSLTDGLVDPTIGQSLIAAGYDVSFELLNNSDGQPAPARVVRRTLRDVNIDEKLNTVKIPEGTTLDFGGIGKGYILDQLINYIEPLTQDYWLSLGGDLVVSGRDGTNQHWPIGVQNPQALDQDIAELKLPSDRWAVATSGITHRRGVKAGVNWHHLINPRTGQPAMNDVLSVTVVAKSALLADAFAKTILFQGSKDGIEWANRQKDLEALVITDTQEFVFSDNMKKYLKFL</sequence>
<organism evidence="12 13">
    <name type="scientific">Candidatus Kerfeldbacteria bacterium CG08_land_8_20_14_0_20_43_14</name>
    <dbReference type="NCBI Taxonomy" id="2014246"/>
    <lineage>
        <taxon>Bacteria</taxon>
        <taxon>Candidatus Kerfeldiibacteriota</taxon>
    </lineage>
</organism>
<dbReference type="GO" id="GO:0046872">
    <property type="term" value="F:metal ion binding"/>
    <property type="evidence" value="ECO:0007669"/>
    <property type="project" value="UniProtKB-UniRule"/>
</dbReference>
<dbReference type="Proteomes" id="UP000236845">
    <property type="component" value="Unassembled WGS sequence"/>
</dbReference>
<evidence type="ECO:0000313" key="13">
    <source>
        <dbReference type="Proteomes" id="UP000236845"/>
    </source>
</evidence>
<dbReference type="AlphaFoldDB" id="A0A2H0YRI3"/>
<dbReference type="InterPro" id="IPR024932">
    <property type="entry name" value="ApbE"/>
</dbReference>
<comment type="catalytic activity">
    <reaction evidence="9 10">
        <text>L-threonyl-[protein] + FAD = FMN-L-threonyl-[protein] + AMP + H(+)</text>
        <dbReference type="Rhea" id="RHEA:36847"/>
        <dbReference type="Rhea" id="RHEA-COMP:11060"/>
        <dbReference type="Rhea" id="RHEA-COMP:11061"/>
        <dbReference type="ChEBI" id="CHEBI:15378"/>
        <dbReference type="ChEBI" id="CHEBI:30013"/>
        <dbReference type="ChEBI" id="CHEBI:57692"/>
        <dbReference type="ChEBI" id="CHEBI:74257"/>
        <dbReference type="ChEBI" id="CHEBI:456215"/>
        <dbReference type="EC" id="2.7.1.180"/>
    </reaction>
</comment>
<evidence type="ECO:0000256" key="4">
    <source>
        <dbReference type="ARBA" id="ARBA00022679"/>
    </source>
</evidence>
<evidence type="ECO:0000256" key="3">
    <source>
        <dbReference type="ARBA" id="ARBA00022630"/>
    </source>
</evidence>
<name>A0A2H0YRI3_9BACT</name>
<dbReference type="SUPFAM" id="SSF143631">
    <property type="entry name" value="ApbE-like"/>
    <property type="match status" value="1"/>
</dbReference>
<dbReference type="PANTHER" id="PTHR30040:SF2">
    <property type="entry name" value="FAD:PROTEIN FMN TRANSFERASE"/>
    <property type="match status" value="1"/>
</dbReference>
<comment type="caution">
    <text evidence="12">The sequence shown here is derived from an EMBL/GenBank/DDBJ whole genome shotgun (WGS) entry which is preliminary data.</text>
</comment>
<evidence type="ECO:0000256" key="6">
    <source>
        <dbReference type="ARBA" id="ARBA00022827"/>
    </source>
</evidence>
<evidence type="ECO:0000313" key="12">
    <source>
        <dbReference type="EMBL" id="PIS40889.1"/>
    </source>
</evidence>
<dbReference type="PIRSF" id="PIRSF006268">
    <property type="entry name" value="ApbE"/>
    <property type="match status" value="1"/>
</dbReference>
<keyword evidence="3 10" id="KW-0285">Flavoprotein</keyword>
<evidence type="ECO:0000256" key="5">
    <source>
        <dbReference type="ARBA" id="ARBA00022723"/>
    </source>
</evidence>
<accession>A0A2H0YRI3</accession>
<comment type="similarity">
    <text evidence="10">Belongs to the ApbE family.</text>
</comment>
<keyword evidence="4 10" id="KW-0808">Transferase</keyword>
<dbReference type="Pfam" id="PF02424">
    <property type="entry name" value="ApbE"/>
    <property type="match status" value="1"/>
</dbReference>